<name>A0A7M1ME20_CAMLA</name>
<dbReference type="SUPFAM" id="SSF81345">
    <property type="entry name" value="ABC transporter involved in vitamin B12 uptake, BtuC"/>
    <property type="match status" value="1"/>
</dbReference>
<evidence type="ECO:0000313" key="8">
    <source>
        <dbReference type="EMBL" id="QOQ99208.1"/>
    </source>
</evidence>
<dbReference type="Gene3D" id="1.10.3470.10">
    <property type="entry name" value="ABC transporter involved in vitamin B12 uptake, BtuC"/>
    <property type="match status" value="1"/>
</dbReference>
<evidence type="ECO:0000256" key="2">
    <source>
        <dbReference type="ARBA" id="ARBA00008034"/>
    </source>
</evidence>
<evidence type="ECO:0000256" key="4">
    <source>
        <dbReference type="ARBA" id="ARBA00022989"/>
    </source>
</evidence>
<organism evidence="8 9">
    <name type="scientific">Campylobacter lari</name>
    <dbReference type="NCBI Taxonomy" id="201"/>
    <lineage>
        <taxon>Bacteria</taxon>
        <taxon>Pseudomonadati</taxon>
        <taxon>Campylobacterota</taxon>
        <taxon>Epsilonproteobacteria</taxon>
        <taxon>Campylobacterales</taxon>
        <taxon>Campylobacteraceae</taxon>
        <taxon>Campylobacter</taxon>
    </lineage>
</organism>
<feature type="transmembrane region" description="Helical" evidence="7">
    <location>
        <begin position="188"/>
        <end position="218"/>
    </location>
</feature>
<comment type="subcellular location">
    <subcellularLocation>
        <location evidence="6">Cell membrane</location>
        <topology evidence="6">Multi-pass membrane protein</topology>
    </subcellularLocation>
    <subcellularLocation>
        <location evidence="1">Membrane</location>
        <topology evidence="1">Multi-pass membrane protein</topology>
    </subcellularLocation>
</comment>
<accession>A0A7M1ME20</accession>
<feature type="transmembrane region" description="Helical" evidence="7">
    <location>
        <begin position="69"/>
        <end position="95"/>
    </location>
</feature>
<dbReference type="InterPro" id="IPR001626">
    <property type="entry name" value="ABC_TroCD"/>
</dbReference>
<dbReference type="GO" id="GO:0055085">
    <property type="term" value="P:transmembrane transport"/>
    <property type="evidence" value="ECO:0007669"/>
    <property type="project" value="InterPro"/>
</dbReference>
<evidence type="ECO:0000313" key="9">
    <source>
        <dbReference type="Proteomes" id="UP000594890"/>
    </source>
</evidence>
<evidence type="ECO:0000256" key="6">
    <source>
        <dbReference type="RuleBase" id="RU003943"/>
    </source>
</evidence>
<dbReference type="Pfam" id="PF00950">
    <property type="entry name" value="ABC-3"/>
    <property type="match status" value="1"/>
</dbReference>
<feature type="transmembrane region" description="Helical" evidence="7">
    <location>
        <begin position="107"/>
        <end position="127"/>
    </location>
</feature>
<dbReference type="PANTHER" id="PTHR30477">
    <property type="entry name" value="ABC-TRANSPORTER METAL-BINDING PROTEIN"/>
    <property type="match status" value="1"/>
</dbReference>
<comment type="similarity">
    <text evidence="2 6">Belongs to the ABC-3 integral membrane protein family.</text>
</comment>
<feature type="transmembrane region" description="Helical" evidence="7">
    <location>
        <begin position="24"/>
        <end position="48"/>
    </location>
</feature>
<proteinExistence type="inferred from homology"/>
<dbReference type="AlphaFoldDB" id="A0A7M1ME20"/>
<dbReference type="GO" id="GO:0043190">
    <property type="term" value="C:ATP-binding cassette (ABC) transporter complex"/>
    <property type="evidence" value="ECO:0007669"/>
    <property type="project" value="InterPro"/>
</dbReference>
<dbReference type="GO" id="GO:0010043">
    <property type="term" value="P:response to zinc ion"/>
    <property type="evidence" value="ECO:0007669"/>
    <property type="project" value="TreeGrafter"/>
</dbReference>
<sequence length="284" mass="31001">MWSLAWSSVAVKEKTMLELLSSSFIQNAFLAAFLTSIACGIMGTLIMINRLSSMAGGITHGAFGGIGIAFYFGLPVLVSTSLFTLFLALLVAFLVQKYPFRSDNIVGVIWAFGMAVGIILIDLTPGYNGDLMGYLFGSILSVPTQDIVLFAVIDVIFIILVLLFYRQFEILSFDKEFASLRGVKTNLFHYLLIAMMAFCIVISIKVVGLILVIALLSIPAFIAESFSKKLGQMMIISTLLSISFCVIGLFVSFYYNLASGACIIASACIAFVLYLCFRVFAKKS</sequence>
<feature type="transmembrane region" description="Helical" evidence="7">
    <location>
        <begin position="230"/>
        <end position="251"/>
    </location>
</feature>
<keyword evidence="3 6" id="KW-0812">Transmembrane</keyword>
<protein>
    <submittedName>
        <fullName evidence="8">Metal ABC transporter permease</fullName>
    </submittedName>
</protein>
<dbReference type="InterPro" id="IPR037294">
    <property type="entry name" value="ABC_BtuC-like"/>
</dbReference>
<keyword evidence="6" id="KW-0813">Transport</keyword>
<evidence type="ECO:0000256" key="1">
    <source>
        <dbReference type="ARBA" id="ARBA00004141"/>
    </source>
</evidence>
<evidence type="ECO:0000256" key="3">
    <source>
        <dbReference type="ARBA" id="ARBA00022692"/>
    </source>
</evidence>
<keyword evidence="5 7" id="KW-0472">Membrane</keyword>
<dbReference type="EMBL" id="CP063088">
    <property type="protein sequence ID" value="QOQ99208.1"/>
    <property type="molecule type" value="Genomic_DNA"/>
</dbReference>
<keyword evidence="4 7" id="KW-1133">Transmembrane helix</keyword>
<dbReference type="Proteomes" id="UP000594890">
    <property type="component" value="Chromosome"/>
</dbReference>
<evidence type="ECO:0000256" key="7">
    <source>
        <dbReference type="SAM" id="Phobius"/>
    </source>
</evidence>
<reference evidence="8 9" key="1">
    <citation type="submission" date="2020-10" db="EMBL/GenBank/DDBJ databases">
        <title>Campylobacter and Helicobacter PacBio genomes.</title>
        <authorList>
            <person name="Lane C."/>
        </authorList>
    </citation>
    <scope>NUCLEOTIDE SEQUENCE [LARGE SCALE GENOMIC DNA]</scope>
    <source>
        <strain evidence="8 9">2014D-0218</strain>
    </source>
</reference>
<feature type="transmembrane region" description="Helical" evidence="7">
    <location>
        <begin position="257"/>
        <end position="277"/>
    </location>
</feature>
<evidence type="ECO:0000256" key="5">
    <source>
        <dbReference type="ARBA" id="ARBA00023136"/>
    </source>
</evidence>
<dbReference type="CDD" id="cd06550">
    <property type="entry name" value="TM_ABC_iron-siderophores_like"/>
    <property type="match status" value="1"/>
</dbReference>
<dbReference type="PANTHER" id="PTHR30477:SF18">
    <property type="entry name" value="METAL TRANSPORT SYSTEM MEMBRANE PROTEIN CT_417-RELATED"/>
    <property type="match status" value="1"/>
</dbReference>
<feature type="transmembrane region" description="Helical" evidence="7">
    <location>
        <begin position="147"/>
        <end position="168"/>
    </location>
</feature>
<gene>
    <name evidence="8" type="ORF">HW242_05685</name>
</gene>